<reference evidence="2" key="1">
    <citation type="submission" date="2022-08" db="EMBL/GenBank/DDBJ databases">
        <authorList>
            <person name="Vandamme P."/>
            <person name="Hettiarachchi A."/>
            <person name="Peeters C."/>
            <person name="Cnockaert M."/>
            <person name="Carlier A."/>
        </authorList>
    </citation>
    <scope>NUCLEOTIDE SEQUENCE</scope>
    <source>
        <strain evidence="2">LMG 31809</strain>
    </source>
</reference>
<dbReference type="AlphaFoldDB" id="A0A9X3TVH0"/>
<dbReference type="InterPro" id="IPR011051">
    <property type="entry name" value="RmlC_Cupin_sf"/>
</dbReference>
<reference evidence="2" key="2">
    <citation type="journal article" date="2023" name="Syst. Appl. Microbiol.">
        <title>Govania unica gen. nov., sp. nov., a rare biosphere bacterium that represents a novel family in the class Alphaproteobacteria.</title>
        <authorList>
            <person name="Vandamme P."/>
            <person name="Peeters C."/>
            <person name="Hettiarachchi A."/>
            <person name="Cnockaert M."/>
            <person name="Carlier A."/>
        </authorList>
    </citation>
    <scope>NUCLEOTIDE SEQUENCE</scope>
    <source>
        <strain evidence="2">LMG 31809</strain>
    </source>
</reference>
<keyword evidence="3" id="KW-1185">Reference proteome</keyword>
<accession>A0A9X3TVH0</accession>
<proteinExistence type="predicted"/>
<feature type="domain" description="Sugar 3,4-ketoisomerase QdtA cupin" evidence="1">
    <location>
        <begin position="5"/>
        <end position="132"/>
    </location>
</feature>
<evidence type="ECO:0000259" key="1">
    <source>
        <dbReference type="Pfam" id="PF05523"/>
    </source>
</evidence>
<dbReference type="InterPro" id="IPR014710">
    <property type="entry name" value="RmlC-like_jellyroll"/>
</dbReference>
<sequence length="137" mass="15689">MSLADCQLITLPRLDDERGSLSFLEGDRHIPFAIKRIYYLYDIKPQQSRGAHAHKKCKRVLIPIHGRFTVLLDDGSNRKSLVLSEPNQGLYISPMTWLDLDDFSDGAVCLAVASDYYSEDDYYRDYRSFCDAARGCE</sequence>
<comment type="caution">
    <text evidence="2">The sequence shown here is derived from an EMBL/GenBank/DDBJ whole genome shotgun (WGS) entry which is preliminary data.</text>
</comment>
<dbReference type="Pfam" id="PF05523">
    <property type="entry name" value="FdtA"/>
    <property type="match status" value="1"/>
</dbReference>
<evidence type="ECO:0000313" key="2">
    <source>
        <dbReference type="EMBL" id="MDA5192506.1"/>
    </source>
</evidence>
<dbReference type="InterPro" id="IPR008894">
    <property type="entry name" value="QdtA_cupin_dom"/>
</dbReference>
<dbReference type="EMBL" id="JANWOI010000001">
    <property type="protein sequence ID" value="MDA5192506.1"/>
    <property type="molecule type" value="Genomic_DNA"/>
</dbReference>
<dbReference type="Gene3D" id="2.60.120.10">
    <property type="entry name" value="Jelly Rolls"/>
    <property type="match status" value="1"/>
</dbReference>
<dbReference type="SUPFAM" id="SSF51182">
    <property type="entry name" value="RmlC-like cupins"/>
    <property type="match status" value="1"/>
</dbReference>
<evidence type="ECO:0000313" key="3">
    <source>
        <dbReference type="Proteomes" id="UP001141619"/>
    </source>
</evidence>
<organism evidence="2 3">
    <name type="scientific">Govanella unica</name>
    <dbReference type="NCBI Taxonomy" id="2975056"/>
    <lineage>
        <taxon>Bacteria</taxon>
        <taxon>Pseudomonadati</taxon>
        <taxon>Pseudomonadota</taxon>
        <taxon>Alphaproteobacteria</taxon>
        <taxon>Emcibacterales</taxon>
        <taxon>Govanellaceae</taxon>
        <taxon>Govanella</taxon>
    </lineage>
</organism>
<name>A0A9X3TVH0_9PROT</name>
<protein>
    <submittedName>
        <fullName evidence="2">FdtA/QdtA family cupin domain-containing protein</fullName>
    </submittedName>
</protein>
<dbReference type="CDD" id="cd20292">
    <property type="entry name" value="cupin_QdtA-like"/>
    <property type="match status" value="1"/>
</dbReference>
<dbReference type="Proteomes" id="UP001141619">
    <property type="component" value="Unassembled WGS sequence"/>
</dbReference>
<gene>
    <name evidence="2" type="ORF">NYP16_00845</name>
</gene>
<dbReference type="RefSeq" id="WP_274942212.1">
    <property type="nucleotide sequence ID" value="NZ_JANWOI010000001.1"/>
</dbReference>